<gene>
    <name evidence="1" type="ORF">Q2T41_01920</name>
</gene>
<reference evidence="1" key="1">
    <citation type="journal article" date="2014" name="Int. J. Syst. Evol. Microbiol.">
        <title>Complete genome of a new Firmicutes species belonging to the dominant human colonic microbiota ('Ruminococcus bicirculans') reveals two chromosomes and a selective capacity to utilize plant glucans.</title>
        <authorList>
            <consortium name="NISC Comparative Sequencing Program"/>
            <person name="Wegmann U."/>
            <person name="Louis P."/>
            <person name="Goesmann A."/>
            <person name="Henrissat B."/>
            <person name="Duncan S.H."/>
            <person name="Flint H.J."/>
        </authorList>
    </citation>
    <scope>NUCLEOTIDE SEQUENCE</scope>
    <source>
        <strain evidence="1">CECT 8869</strain>
    </source>
</reference>
<proteinExistence type="predicted"/>
<dbReference type="PROSITE" id="PS51257">
    <property type="entry name" value="PROKAR_LIPOPROTEIN"/>
    <property type="match status" value="1"/>
</dbReference>
<dbReference type="EMBL" id="JAUKUC010000001">
    <property type="protein sequence ID" value="MDO1511421.1"/>
    <property type="molecule type" value="Genomic_DNA"/>
</dbReference>
<reference evidence="1" key="2">
    <citation type="submission" date="2023-06" db="EMBL/GenBank/DDBJ databases">
        <authorList>
            <person name="Lucena T."/>
            <person name="Sun Q."/>
        </authorList>
    </citation>
    <scope>NUCLEOTIDE SEQUENCE</scope>
    <source>
        <strain evidence="1">CECT 8869</strain>
    </source>
</reference>
<dbReference type="SUPFAM" id="SSF81901">
    <property type="entry name" value="HCP-like"/>
    <property type="match status" value="1"/>
</dbReference>
<name>A0ABT8RKA0_9FLAO</name>
<keyword evidence="2" id="KW-1185">Reference proteome</keyword>
<protein>
    <submittedName>
        <fullName evidence="1">Tetratricopeptide repeat protein</fullName>
    </submittedName>
</protein>
<dbReference type="Proteomes" id="UP001168579">
    <property type="component" value="Unassembled WGS sequence"/>
</dbReference>
<sequence length="426" mass="49075">MIFVRLLIIMILISSCSSKENNGSIAQQADYNNYLEVEELSTSSKYFDLWNSKIRPDSMQLTSFGIVGGEYSRYFQRTGDIQYLKKAEQSLKRAVEIAAIGKAGYYRALARNYISQHRFKEALQLTDSAMAINGSKVEGQRIYFDIHMELGNYTLAEKYLDSIRNMSDFGYMIRLAKWNDYKGDLDTTIKFMELAGKKAESAKNSELMLWSYTNLADYYGHAGRIKDSYDHYLKALAIDKHNAYAKKGIAWILFSNDNNPKEAIRILDSVTETYRAPDYFLLKAEIADYMGNDLVRTKNLDRYFTLVQDPAYGDMYNAYNLGLYLDETEQYDKALNLANREVMNRPTPESYSWLAFSHLRKGDKEKAMELMDTHVYGKTFEPALLYQAAEVYKANGIYDKVKKLKGELIGALYELGPHMEKQIQDL</sequence>
<dbReference type="RefSeq" id="WP_304434672.1">
    <property type="nucleotide sequence ID" value="NZ_JAUKUC010000001.1"/>
</dbReference>
<evidence type="ECO:0000313" key="2">
    <source>
        <dbReference type="Proteomes" id="UP001168579"/>
    </source>
</evidence>
<comment type="caution">
    <text evidence="1">The sequence shown here is derived from an EMBL/GenBank/DDBJ whole genome shotgun (WGS) entry which is preliminary data.</text>
</comment>
<accession>A0ABT8RKA0</accession>
<dbReference type="InterPro" id="IPR019734">
    <property type="entry name" value="TPR_rpt"/>
</dbReference>
<dbReference type="Pfam" id="PF12895">
    <property type="entry name" value="ANAPC3"/>
    <property type="match status" value="1"/>
</dbReference>
<dbReference type="InterPro" id="IPR011990">
    <property type="entry name" value="TPR-like_helical_dom_sf"/>
</dbReference>
<evidence type="ECO:0000313" key="1">
    <source>
        <dbReference type="EMBL" id="MDO1511421.1"/>
    </source>
</evidence>
<dbReference type="Pfam" id="PF14559">
    <property type="entry name" value="TPR_19"/>
    <property type="match status" value="1"/>
</dbReference>
<dbReference type="SUPFAM" id="SSF48452">
    <property type="entry name" value="TPR-like"/>
    <property type="match status" value="1"/>
</dbReference>
<organism evidence="1 2">
    <name type="scientific">Maribacter confluentis</name>
    <dbReference type="NCBI Taxonomy" id="1656093"/>
    <lineage>
        <taxon>Bacteria</taxon>
        <taxon>Pseudomonadati</taxon>
        <taxon>Bacteroidota</taxon>
        <taxon>Flavobacteriia</taxon>
        <taxon>Flavobacteriales</taxon>
        <taxon>Flavobacteriaceae</taxon>
        <taxon>Maribacter</taxon>
    </lineage>
</organism>
<dbReference type="SMART" id="SM00028">
    <property type="entry name" value="TPR"/>
    <property type="match status" value="2"/>
</dbReference>
<dbReference type="Gene3D" id="1.25.40.10">
    <property type="entry name" value="Tetratricopeptide repeat domain"/>
    <property type="match status" value="3"/>
</dbReference>